<evidence type="ECO:0000313" key="2">
    <source>
        <dbReference type="Proteomes" id="UP001305702"/>
    </source>
</evidence>
<dbReference type="SUPFAM" id="SSF53335">
    <property type="entry name" value="S-adenosyl-L-methionine-dependent methyltransferases"/>
    <property type="match status" value="1"/>
</dbReference>
<dbReference type="Gene3D" id="3.40.50.150">
    <property type="entry name" value="Vaccinia Virus protein VP39"/>
    <property type="match status" value="1"/>
</dbReference>
<keyword evidence="2" id="KW-1185">Reference proteome</keyword>
<dbReference type="PANTHER" id="PTHR36112">
    <property type="entry name" value="RIBOSOMAL RNA SMALL SUBUNIT METHYLTRANSFERASE J"/>
    <property type="match status" value="1"/>
</dbReference>
<name>A0AA96LBB9_9BACL</name>
<gene>
    <name evidence="1" type="ORF">MJA45_16125</name>
</gene>
<keyword evidence="1" id="KW-0489">Methyltransferase</keyword>
<accession>A0AA96LBB9</accession>
<protein>
    <submittedName>
        <fullName evidence="1">Class I SAM-dependent methyltransferase</fullName>
        <ecNumber evidence="1">2.1.1.-</ecNumber>
    </submittedName>
</protein>
<reference evidence="1 2" key="1">
    <citation type="submission" date="2022-02" db="EMBL/GenBank/DDBJ databases">
        <title>Paenibacillus sp. MBLB1776 Whole Genome Shotgun Sequencing.</title>
        <authorList>
            <person name="Hwang C.Y."/>
            <person name="Cho E.-S."/>
            <person name="Seo M.-J."/>
        </authorList>
    </citation>
    <scope>NUCLEOTIDE SEQUENCE [LARGE SCALE GENOMIC DNA]</scope>
    <source>
        <strain evidence="1 2">MBLB1776</strain>
    </source>
</reference>
<dbReference type="KEGG" id="paun:MJA45_16125"/>
<dbReference type="InterPro" id="IPR007536">
    <property type="entry name" value="16SrRNA_methylTrfase_J"/>
</dbReference>
<proteinExistence type="predicted"/>
<keyword evidence="1" id="KW-0808">Transferase</keyword>
<dbReference type="EMBL" id="CP130318">
    <property type="protein sequence ID" value="WNQ09170.1"/>
    <property type="molecule type" value="Genomic_DNA"/>
</dbReference>
<dbReference type="Pfam" id="PF04445">
    <property type="entry name" value="SAM_MT"/>
    <property type="match status" value="1"/>
</dbReference>
<dbReference type="EC" id="2.1.1.-" evidence="1"/>
<dbReference type="PANTHER" id="PTHR36112:SF1">
    <property type="entry name" value="RIBOSOMAL RNA SMALL SUBUNIT METHYLTRANSFERASE J"/>
    <property type="match status" value="1"/>
</dbReference>
<dbReference type="AlphaFoldDB" id="A0AA96LBB9"/>
<dbReference type="Proteomes" id="UP001305702">
    <property type="component" value="Chromosome"/>
</dbReference>
<dbReference type="InterPro" id="IPR029063">
    <property type="entry name" value="SAM-dependent_MTases_sf"/>
</dbReference>
<organism evidence="1 2">
    <name type="scientific">Paenibacillus aurantius</name>
    <dbReference type="NCBI Taxonomy" id="2918900"/>
    <lineage>
        <taxon>Bacteria</taxon>
        <taxon>Bacillati</taxon>
        <taxon>Bacillota</taxon>
        <taxon>Bacilli</taxon>
        <taxon>Bacillales</taxon>
        <taxon>Paenibacillaceae</taxon>
        <taxon>Paenibacillus</taxon>
    </lineage>
</organism>
<evidence type="ECO:0000313" key="1">
    <source>
        <dbReference type="EMBL" id="WNQ09170.1"/>
    </source>
</evidence>
<dbReference type="GO" id="GO:0008990">
    <property type="term" value="F:rRNA (guanine-N2-)-methyltransferase activity"/>
    <property type="evidence" value="ECO:0007669"/>
    <property type="project" value="InterPro"/>
</dbReference>
<sequence length="261" mass="29540">MIVTTSYNPSETIVGRSRQWAAELGAQWVPRRRLSIRQLRERYATAGILLQTERQLQYYPEGEDFLYFHPSMAHVRIKRLERGEPDPMLELSGARPGDAILDCTAGLASDALVFSYAAGASGKVTALESERVLALLLREGLQAYPTDLAPLEEAMRRIEIRHAEHLSYLRSQPDDSCDIVYFDPMFRLPLEDSSAISPLRQAANPHPLSPEAVKEAVRVARRRVVLKDHRDSPEFERLGFYRPKRTRTKITYGVIDCGTSS</sequence>